<evidence type="ECO:0000256" key="6">
    <source>
        <dbReference type="ARBA" id="ARBA00022801"/>
    </source>
</evidence>
<evidence type="ECO:0000256" key="5">
    <source>
        <dbReference type="ARBA" id="ARBA00022755"/>
    </source>
</evidence>
<dbReference type="OrthoDB" id="9802065at2"/>
<gene>
    <name evidence="10 12" type="primary">purH</name>
    <name evidence="14" type="ORF">B5G41_01270</name>
    <name evidence="12" type="ORF">F2Y10_08700</name>
    <name evidence="13" type="ORF">NE651_06105</name>
</gene>
<evidence type="ECO:0000256" key="3">
    <source>
        <dbReference type="ARBA" id="ARBA00007667"/>
    </source>
</evidence>
<evidence type="ECO:0000256" key="9">
    <source>
        <dbReference type="ARBA" id="ARBA00050687"/>
    </source>
</evidence>
<dbReference type="PIRSF" id="PIRSF000414">
    <property type="entry name" value="AICARFT_IMPCHas"/>
    <property type="match status" value="1"/>
</dbReference>
<dbReference type="AlphaFoldDB" id="A0A1Y3QZ94"/>
<dbReference type="SUPFAM" id="SSF53927">
    <property type="entry name" value="Cytidine deaminase-like"/>
    <property type="match status" value="1"/>
</dbReference>
<evidence type="ECO:0000256" key="7">
    <source>
        <dbReference type="ARBA" id="ARBA00023268"/>
    </source>
</evidence>
<dbReference type="Gene3D" id="3.40.50.1380">
    <property type="entry name" value="Methylglyoxal synthase-like domain"/>
    <property type="match status" value="1"/>
</dbReference>
<dbReference type="GO" id="GO:0003937">
    <property type="term" value="F:IMP cyclohydrolase activity"/>
    <property type="evidence" value="ECO:0007669"/>
    <property type="project" value="UniProtKB-UniRule"/>
</dbReference>
<evidence type="ECO:0000313" key="13">
    <source>
        <dbReference type="EMBL" id="MCQ5082462.1"/>
    </source>
</evidence>
<dbReference type="Proteomes" id="UP000322940">
    <property type="component" value="Unassembled WGS sequence"/>
</dbReference>
<feature type="domain" description="MGS-like" evidence="11">
    <location>
        <begin position="1"/>
        <end position="143"/>
    </location>
</feature>
<reference evidence="15" key="1">
    <citation type="submission" date="2017-04" db="EMBL/GenBank/DDBJ databases">
        <title>Function of individual gut microbiota members based on whole genome sequencing of pure cultures obtained from chicken caecum.</title>
        <authorList>
            <person name="Medvecky M."/>
            <person name="Cejkova D."/>
            <person name="Polansky O."/>
            <person name="Karasova D."/>
            <person name="Kubasova T."/>
            <person name="Cizek A."/>
            <person name="Rychlik I."/>
        </authorList>
    </citation>
    <scope>NUCLEOTIDE SEQUENCE [LARGE SCALE GENOMIC DNA]</scope>
    <source>
        <strain evidence="15">An90</strain>
    </source>
</reference>
<dbReference type="Proteomes" id="UP001205035">
    <property type="component" value="Unassembled WGS sequence"/>
</dbReference>
<keyword evidence="5 10" id="KW-0658">Purine biosynthesis</keyword>
<dbReference type="EMBL" id="JANGBQ010000006">
    <property type="protein sequence ID" value="MCQ5082462.1"/>
    <property type="molecule type" value="Genomic_DNA"/>
</dbReference>
<organism evidence="14 15">
    <name type="scientific">Alistipes onderdonkii</name>
    <dbReference type="NCBI Taxonomy" id="328813"/>
    <lineage>
        <taxon>Bacteria</taxon>
        <taxon>Pseudomonadati</taxon>
        <taxon>Bacteroidota</taxon>
        <taxon>Bacteroidia</taxon>
        <taxon>Bacteroidales</taxon>
        <taxon>Rikenellaceae</taxon>
        <taxon>Alistipes</taxon>
    </lineage>
</organism>
<dbReference type="Pfam" id="PF01808">
    <property type="entry name" value="AICARFT_IMPCHas"/>
    <property type="match status" value="1"/>
</dbReference>
<accession>A0A1Y3QZ94</accession>
<evidence type="ECO:0000256" key="10">
    <source>
        <dbReference type="HAMAP-Rule" id="MF_00139"/>
    </source>
</evidence>
<dbReference type="InterPro" id="IPR011607">
    <property type="entry name" value="MGS-like_dom"/>
</dbReference>
<protein>
    <recommendedName>
        <fullName evidence="10">Bifunctional purine biosynthesis protein PurH</fullName>
    </recommendedName>
    <domain>
        <recommendedName>
            <fullName evidence="10">Phosphoribosylaminoimidazolecarboxamide formyltransferase</fullName>
            <ecNumber evidence="10">2.1.2.3</ecNumber>
        </recommendedName>
        <alternativeName>
            <fullName evidence="10">AICAR transformylase</fullName>
        </alternativeName>
    </domain>
    <domain>
        <recommendedName>
            <fullName evidence="10">IMP cyclohydrolase</fullName>
            <ecNumber evidence="10">3.5.4.10</ecNumber>
        </recommendedName>
        <alternativeName>
            <fullName evidence="10">ATIC</fullName>
        </alternativeName>
        <alternativeName>
            <fullName evidence="10">IMP synthase</fullName>
        </alternativeName>
        <alternativeName>
            <fullName evidence="10">Inosinicase</fullName>
        </alternativeName>
    </domain>
</protein>
<proteinExistence type="inferred from homology"/>
<reference evidence="14" key="2">
    <citation type="journal article" date="2018" name="BMC Genomics">
        <title>Whole genome sequencing and function prediction of 133 gut anaerobes isolated from chicken caecum in pure cultures.</title>
        <authorList>
            <person name="Medvecky M."/>
            <person name="Cejkova D."/>
            <person name="Polansky O."/>
            <person name="Karasova D."/>
            <person name="Kubasova T."/>
            <person name="Cizek A."/>
            <person name="Rychlik I."/>
        </authorList>
    </citation>
    <scope>NUCLEOTIDE SEQUENCE</scope>
    <source>
        <strain evidence="14">An90</strain>
    </source>
</reference>
<comment type="similarity">
    <text evidence="3 10">Belongs to the PurH family.</text>
</comment>
<comment type="caution">
    <text evidence="14">The sequence shown here is derived from an EMBL/GenBank/DDBJ whole genome shotgun (WGS) entry which is preliminary data.</text>
</comment>
<dbReference type="FunFam" id="3.40.140.20:FF:000002">
    <property type="entry name" value="Bifunctional purine biosynthesis protein PurH"/>
    <property type="match status" value="1"/>
</dbReference>
<dbReference type="SMART" id="SM00851">
    <property type="entry name" value="MGS"/>
    <property type="match status" value="1"/>
</dbReference>
<name>A0A1Y3QZ94_9BACT</name>
<comment type="domain">
    <text evidence="10">The IMP cyclohydrolase activity resides in the N-terminal region.</text>
</comment>
<evidence type="ECO:0000256" key="1">
    <source>
        <dbReference type="ARBA" id="ARBA00004844"/>
    </source>
</evidence>
<dbReference type="FunFam" id="3.40.140.20:FF:000001">
    <property type="entry name" value="Bifunctional purine biosynthesis protein PurH"/>
    <property type="match status" value="1"/>
</dbReference>
<dbReference type="EMBL" id="VVXH01000007">
    <property type="protein sequence ID" value="KAA2378494.1"/>
    <property type="molecule type" value="Genomic_DNA"/>
</dbReference>
<keyword evidence="7 10" id="KW-0511">Multifunctional enzyme</keyword>
<dbReference type="EC" id="3.5.4.10" evidence="10"/>
<evidence type="ECO:0000313" key="16">
    <source>
        <dbReference type="Proteomes" id="UP000322940"/>
    </source>
</evidence>
<dbReference type="eggNOG" id="COG0138">
    <property type="taxonomic scope" value="Bacteria"/>
</dbReference>
<dbReference type="SMART" id="SM00798">
    <property type="entry name" value="AICARFT_IMPCHas"/>
    <property type="match status" value="1"/>
</dbReference>
<reference evidence="13" key="4">
    <citation type="submission" date="2022-06" db="EMBL/GenBank/DDBJ databases">
        <title>Isolation of gut microbiota from human fecal samples.</title>
        <authorList>
            <person name="Pamer E.G."/>
            <person name="Barat B."/>
            <person name="Waligurski E."/>
            <person name="Medina S."/>
            <person name="Paddock L."/>
            <person name="Mostad J."/>
        </authorList>
    </citation>
    <scope>NUCLEOTIDE SEQUENCE</scope>
    <source>
        <strain evidence="13">DFI.6.22</strain>
    </source>
</reference>
<dbReference type="InterPro" id="IPR002695">
    <property type="entry name" value="PurH-like"/>
</dbReference>
<comment type="pathway">
    <text evidence="1 10">Purine metabolism; IMP biosynthesis via de novo pathway; IMP from 5-formamido-1-(5-phospho-D-ribosyl)imidazole-4-carboxamide: step 1/1.</text>
</comment>
<dbReference type="GO" id="GO:0004643">
    <property type="term" value="F:phosphoribosylaminoimidazolecarboxamide formyltransferase activity"/>
    <property type="evidence" value="ECO:0007669"/>
    <property type="project" value="UniProtKB-UniRule"/>
</dbReference>
<evidence type="ECO:0000313" key="12">
    <source>
        <dbReference type="EMBL" id="KAA2378494.1"/>
    </source>
</evidence>
<evidence type="ECO:0000259" key="11">
    <source>
        <dbReference type="PROSITE" id="PS51855"/>
    </source>
</evidence>
<dbReference type="EC" id="2.1.2.3" evidence="10"/>
<dbReference type="UniPathway" id="UPA00074">
    <property type="reaction ID" value="UER00133"/>
</dbReference>
<keyword evidence="6 10" id="KW-0378">Hydrolase</keyword>
<dbReference type="CDD" id="cd01421">
    <property type="entry name" value="IMPCH"/>
    <property type="match status" value="1"/>
</dbReference>
<dbReference type="GO" id="GO:0006189">
    <property type="term" value="P:'de novo' IMP biosynthetic process"/>
    <property type="evidence" value="ECO:0007669"/>
    <property type="project" value="UniProtKB-UniRule"/>
</dbReference>
<dbReference type="EMBL" id="NFHB01000001">
    <property type="protein sequence ID" value="OUN04966.1"/>
    <property type="molecule type" value="Genomic_DNA"/>
</dbReference>
<dbReference type="GO" id="GO:0005829">
    <property type="term" value="C:cytosol"/>
    <property type="evidence" value="ECO:0007669"/>
    <property type="project" value="TreeGrafter"/>
</dbReference>
<dbReference type="NCBIfam" id="NF002049">
    <property type="entry name" value="PRK00881.1"/>
    <property type="match status" value="1"/>
</dbReference>
<dbReference type="FunFam" id="3.40.50.1380:FF:000001">
    <property type="entry name" value="Bifunctional purine biosynthesis protein PurH"/>
    <property type="match status" value="1"/>
</dbReference>
<dbReference type="PROSITE" id="PS51855">
    <property type="entry name" value="MGS"/>
    <property type="match status" value="1"/>
</dbReference>
<dbReference type="SUPFAM" id="SSF52335">
    <property type="entry name" value="Methylglyoxal synthase-like"/>
    <property type="match status" value="1"/>
</dbReference>
<evidence type="ECO:0000313" key="15">
    <source>
        <dbReference type="Proteomes" id="UP000195772"/>
    </source>
</evidence>
<keyword evidence="4 10" id="KW-0808">Transferase</keyword>
<dbReference type="NCBIfam" id="TIGR00355">
    <property type="entry name" value="purH"/>
    <property type="match status" value="1"/>
</dbReference>
<dbReference type="Gene3D" id="3.40.140.20">
    <property type="match status" value="2"/>
</dbReference>
<sequence length="509" mass="55499">MRALISVSDKTGVVDFAKGLRALGWEVIATGGTMKLLADSGVEVINISDVTGFPEICDGRVKTLHPNVHGGLLARRDDPEHLKALKDNNIEFIDMVCVNLYPFRQTIAKPDVKMEDAIENIDIGGPSMLRSAAKNWADVTVVCDPADYDLILNEIRTAGNTEKATRLKLSAKAYTHTAEYDAMIAAYMRAQAGLNEKLFLEFDLVQSLRYGENPHQSAKFYREQTKVPYSLAFARQLNGKELSYNNIQDANAALCIVREFDEPFCVGLKHMNPCGAAVGKDVVDAWTKAYEADKVSIFGGIVATNRTVTREAAELMKPIFLEIIMAPKFDEGALEVLCTKKNLRLLEVDMQQGAVDPKQYVSVNGGLLVQDLDVATKTVTADMCVTKAKPAAAQMDDLNFGWHIVKHVKSNAIVAVRDGRTLGVGAGQMNRIGSAEIALRQAHAAGVTEGLVLASDGFFPFDDCVTLAAEYGVTAIVQPGGSVRDEDSIRKADEKGIAMVFTGERHFKH</sequence>
<evidence type="ECO:0000256" key="4">
    <source>
        <dbReference type="ARBA" id="ARBA00022679"/>
    </source>
</evidence>
<evidence type="ECO:0000256" key="8">
    <source>
        <dbReference type="ARBA" id="ARBA00050488"/>
    </source>
</evidence>
<dbReference type="InterPro" id="IPR024051">
    <property type="entry name" value="AICAR_Tfase_dup_dom_sf"/>
</dbReference>
<dbReference type="PANTHER" id="PTHR11692:SF0">
    <property type="entry name" value="BIFUNCTIONAL PURINE BIOSYNTHESIS PROTEIN ATIC"/>
    <property type="match status" value="1"/>
</dbReference>
<comment type="catalytic activity">
    <reaction evidence="9 10">
        <text>IMP + H2O = 5-formamido-1-(5-phospho-D-ribosyl)imidazole-4-carboxamide</text>
        <dbReference type="Rhea" id="RHEA:18445"/>
        <dbReference type="ChEBI" id="CHEBI:15377"/>
        <dbReference type="ChEBI" id="CHEBI:58053"/>
        <dbReference type="ChEBI" id="CHEBI:58467"/>
        <dbReference type="EC" id="3.5.4.10"/>
    </reaction>
</comment>
<reference evidence="12 16" key="3">
    <citation type="journal article" date="2019" name="Nat. Med.">
        <title>A library of human gut bacterial isolates paired with longitudinal multiomics data enables mechanistic microbiome research.</title>
        <authorList>
            <person name="Poyet M."/>
            <person name="Groussin M."/>
            <person name="Gibbons S.M."/>
            <person name="Avila-Pacheco J."/>
            <person name="Jiang X."/>
            <person name="Kearney S.M."/>
            <person name="Perrotta A.R."/>
            <person name="Berdy B."/>
            <person name="Zhao S."/>
            <person name="Lieberman T.D."/>
            <person name="Swanson P.K."/>
            <person name="Smith M."/>
            <person name="Roesemann S."/>
            <person name="Alexander J.E."/>
            <person name="Rich S.A."/>
            <person name="Livny J."/>
            <person name="Vlamakis H."/>
            <person name="Clish C."/>
            <person name="Bullock K."/>
            <person name="Deik A."/>
            <person name="Scott J."/>
            <person name="Pierce K.A."/>
            <person name="Xavier R.J."/>
            <person name="Alm E.J."/>
        </authorList>
    </citation>
    <scope>NUCLEOTIDE SEQUENCE [LARGE SCALE GENOMIC DNA]</scope>
    <source>
        <strain evidence="12 16">BIOML-A266</strain>
    </source>
</reference>
<dbReference type="InterPro" id="IPR036914">
    <property type="entry name" value="MGS-like_dom_sf"/>
</dbReference>
<dbReference type="InterPro" id="IPR016193">
    <property type="entry name" value="Cytidine_deaminase-like"/>
</dbReference>
<dbReference type="PANTHER" id="PTHR11692">
    <property type="entry name" value="BIFUNCTIONAL PURINE BIOSYNTHESIS PROTEIN PURH"/>
    <property type="match status" value="1"/>
</dbReference>
<dbReference type="RefSeq" id="WP_018695110.1">
    <property type="nucleotide sequence ID" value="NZ_AP025562.1"/>
</dbReference>
<dbReference type="Pfam" id="PF02142">
    <property type="entry name" value="MGS"/>
    <property type="match status" value="1"/>
</dbReference>
<evidence type="ECO:0000256" key="2">
    <source>
        <dbReference type="ARBA" id="ARBA00004954"/>
    </source>
</evidence>
<comment type="catalytic activity">
    <reaction evidence="8 10">
        <text>(6R)-10-formyltetrahydrofolate + 5-amino-1-(5-phospho-beta-D-ribosyl)imidazole-4-carboxamide = 5-formamido-1-(5-phospho-D-ribosyl)imidazole-4-carboxamide + (6S)-5,6,7,8-tetrahydrofolate</text>
        <dbReference type="Rhea" id="RHEA:22192"/>
        <dbReference type="ChEBI" id="CHEBI:57453"/>
        <dbReference type="ChEBI" id="CHEBI:58467"/>
        <dbReference type="ChEBI" id="CHEBI:58475"/>
        <dbReference type="ChEBI" id="CHEBI:195366"/>
        <dbReference type="EC" id="2.1.2.3"/>
    </reaction>
</comment>
<evidence type="ECO:0000313" key="14">
    <source>
        <dbReference type="EMBL" id="OUN04966.1"/>
    </source>
</evidence>
<comment type="pathway">
    <text evidence="2 10">Purine metabolism; IMP biosynthesis via de novo pathway; 5-formamido-1-(5-phospho-D-ribosyl)imidazole-4-carboxamide from 5-amino-1-(5-phospho-D-ribosyl)imidazole-4-carboxamide (10-formyl THF route): step 1/1.</text>
</comment>
<dbReference type="Proteomes" id="UP000195772">
    <property type="component" value="Unassembled WGS sequence"/>
</dbReference>
<dbReference type="HAMAP" id="MF_00139">
    <property type="entry name" value="PurH"/>
    <property type="match status" value="1"/>
</dbReference>